<accession>A0A412BZY5</accession>
<dbReference type="InterPro" id="IPR027632">
    <property type="entry name" value="Lant_2_A2"/>
</dbReference>
<gene>
    <name evidence="3" type="ORF">DW243_16075</name>
    <name evidence="2" type="ORF">DW812_07740</name>
    <name evidence="1" type="ORF">DWY88_10225</name>
</gene>
<dbReference type="Proteomes" id="UP000286137">
    <property type="component" value="Unassembled WGS sequence"/>
</dbReference>
<dbReference type="EMBL" id="QRTJ01000019">
    <property type="protein sequence ID" value="RGQ66375.1"/>
    <property type="molecule type" value="Genomic_DNA"/>
</dbReference>
<comment type="caution">
    <text evidence="1">The sequence shown here is derived from an EMBL/GenBank/DDBJ whole genome shotgun (WGS) entry which is preliminary data.</text>
</comment>
<protein>
    <submittedName>
        <fullName evidence="1">Type 2 lantibiotic</fullName>
    </submittedName>
</protein>
<evidence type="ECO:0000313" key="3">
    <source>
        <dbReference type="EMBL" id="RHG79609.1"/>
    </source>
</evidence>
<dbReference type="Pfam" id="PF16934">
    <property type="entry name" value="Mersacidin"/>
    <property type="match status" value="1"/>
</dbReference>
<sequence length="59" mass="6214">MEEFTGKSFEDLSEEDMRMLQGAGDIEGEFTPATITTSSYPCIGAVSAVASGVLSFAKC</sequence>
<evidence type="ECO:0000313" key="6">
    <source>
        <dbReference type="Proteomes" id="UP000286137"/>
    </source>
</evidence>
<evidence type="ECO:0000313" key="4">
    <source>
        <dbReference type="Proteomes" id="UP000283981"/>
    </source>
</evidence>
<evidence type="ECO:0000313" key="5">
    <source>
        <dbReference type="Proteomes" id="UP000284472"/>
    </source>
</evidence>
<dbReference type="NCBIfam" id="TIGR03893">
    <property type="entry name" value="lant_SP_1948"/>
    <property type="match status" value="1"/>
</dbReference>
<dbReference type="Proteomes" id="UP000283981">
    <property type="component" value="Unassembled WGS sequence"/>
</dbReference>
<proteinExistence type="predicted"/>
<dbReference type="GO" id="GO:0050830">
    <property type="term" value="P:defense response to Gram-positive bacterium"/>
    <property type="evidence" value="ECO:0007669"/>
    <property type="project" value="InterPro"/>
</dbReference>
<evidence type="ECO:0000313" key="2">
    <source>
        <dbReference type="EMBL" id="RHD07051.1"/>
    </source>
</evidence>
<organism evidence="1 6">
    <name type="scientific">Mediterraneibacter gnavus</name>
    <name type="common">Ruminococcus gnavus</name>
    <dbReference type="NCBI Taxonomy" id="33038"/>
    <lineage>
        <taxon>Bacteria</taxon>
        <taxon>Bacillati</taxon>
        <taxon>Bacillota</taxon>
        <taxon>Clostridia</taxon>
        <taxon>Lachnospirales</taxon>
        <taxon>Lachnospiraceae</taxon>
        <taxon>Mediterraneibacter</taxon>
    </lineage>
</organism>
<dbReference type="EMBL" id="QRIS01000037">
    <property type="protein sequence ID" value="RHG79609.1"/>
    <property type="molecule type" value="Genomic_DNA"/>
</dbReference>
<dbReference type="AlphaFoldDB" id="A0A412BZY5"/>
<dbReference type="Proteomes" id="UP000284472">
    <property type="component" value="Unassembled WGS sequence"/>
</dbReference>
<name>A0A412BZY5_MEDGN</name>
<dbReference type="EMBL" id="QSIR01000009">
    <property type="protein sequence ID" value="RHD07051.1"/>
    <property type="molecule type" value="Genomic_DNA"/>
</dbReference>
<evidence type="ECO:0000313" key="1">
    <source>
        <dbReference type="EMBL" id="RGQ66375.1"/>
    </source>
</evidence>
<reference evidence="4 5" key="1">
    <citation type="submission" date="2018-08" db="EMBL/GenBank/DDBJ databases">
        <title>A genome reference for cultivated species of the human gut microbiota.</title>
        <authorList>
            <person name="Zou Y."/>
            <person name="Xue W."/>
            <person name="Luo G."/>
        </authorList>
    </citation>
    <scope>NUCLEOTIDE SEQUENCE [LARGE SCALE GENOMIC DNA]</scope>
    <source>
        <strain evidence="1 6">AF27-4BH</strain>
        <strain evidence="3 4">AM21-18</strain>
        <strain evidence="2 5">AM32-6</strain>
    </source>
</reference>